<evidence type="ECO:0000313" key="1">
    <source>
        <dbReference type="EMBL" id="EJW04513.1"/>
    </source>
</evidence>
<dbReference type="VEuPathDB" id="MicrosporidiaDB:EDEG_01281"/>
<dbReference type="AlphaFoldDB" id="J8ZXW1"/>
<comment type="caution">
    <text evidence="1">The sequence shown here is derived from an EMBL/GenBank/DDBJ whole genome shotgun (WGS) entry which is preliminary data.</text>
</comment>
<dbReference type="EMBL" id="AFBI03000017">
    <property type="protein sequence ID" value="EJW04513.1"/>
    <property type="molecule type" value="Genomic_DNA"/>
</dbReference>
<organism evidence="1 2">
    <name type="scientific">Edhazardia aedis (strain USNM 41457)</name>
    <name type="common">Microsporidian parasite</name>
    <dbReference type="NCBI Taxonomy" id="1003232"/>
    <lineage>
        <taxon>Eukaryota</taxon>
        <taxon>Fungi</taxon>
        <taxon>Fungi incertae sedis</taxon>
        <taxon>Microsporidia</taxon>
        <taxon>Edhazardia</taxon>
    </lineage>
</organism>
<sequence>MLKKQQFAKCNPTKTITQNLPLERKAEQVLKSIEKNLIISNYKPKLRKLTDKKIKSWLIKFEILFKILEDSTYSLEDSEKIKLAVCSVPDEAVEWFQRNASQITSWIIFKNKLADKFKDGKDNKNKIKANDWVKIFNEEDMPGDQCSTYETGLVHTVLDNNLFLVACKGRVLTVHGKNLERI</sequence>
<dbReference type="Proteomes" id="UP000003163">
    <property type="component" value="Unassembled WGS sequence"/>
</dbReference>
<accession>J8ZXW1</accession>
<dbReference type="InParanoid" id="J8ZXW1"/>
<keyword evidence="2" id="KW-1185">Reference proteome</keyword>
<evidence type="ECO:0000313" key="2">
    <source>
        <dbReference type="Proteomes" id="UP000003163"/>
    </source>
</evidence>
<name>J8ZXW1_EDHAE</name>
<dbReference type="HOGENOM" id="CLU_1481963_0_0_1"/>
<protein>
    <submittedName>
        <fullName evidence="1">Uncharacterized protein</fullName>
    </submittedName>
</protein>
<reference evidence="2" key="2">
    <citation type="submission" date="2015-07" db="EMBL/GenBank/DDBJ databases">
        <title>Contrasting host-pathogen interactions and genome evolution in two generalist and specialist microsporidian pathogens of mosquitoes.</title>
        <authorList>
            <consortium name="The Broad Institute Genomics Platform"/>
            <consortium name="The Broad Institute Genome Sequencing Center for Infectious Disease"/>
            <person name="Cuomo C.A."/>
            <person name="Sanscrainte N.D."/>
            <person name="Goldberg J.M."/>
            <person name="Heiman D."/>
            <person name="Young S."/>
            <person name="Zeng Q."/>
            <person name="Becnel J.J."/>
            <person name="Birren B.W."/>
        </authorList>
    </citation>
    <scope>NUCLEOTIDE SEQUENCE [LARGE SCALE GENOMIC DNA]</scope>
    <source>
        <strain evidence="2">USNM 41457</strain>
    </source>
</reference>
<proteinExistence type="predicted"/>
<reference evidence="1 2" key="1">
    <citation type="submission" date="2011-08" db="EMBL/GenBank/DDBJ databases">
        <authorList>
            <person name="Liu Z.J."/>
            <person name="Shi F.L."/>
            <person name="Lu J.Q."/>
            <person name="Li M."/>
            <person name="Wang Z.L."/>
        </authorList>
    </citation>
    <scope>NUCLEOTIDE SEQUENCE [LARGE SCALE GENOMIC DNA]</scope>
    <source>
        <strain evidence="1 2">USNM 41457</strain>
    </source>
</reference>
<gene>
    <name evidence="1" type="ORF">EDEG_01281</name>
</gene>